<evidence type="ECO:0000256" key="5">
    <source>
        <dbReference type="ARBA" id="ARBA00022989"/>
    </source>
</evidence>
<dbReference type="InterPro" id="IPR036259">
    <property type="entry name" value="MFS_trans_sf"/>
</dbReference>
<proteinExistence type="predicted"/>
<keyword evidence="4 7" id="KW-0812">Transmembrane</keyword>
<evidence type="ECO:0000256" key="1">
    <source>
        <dbReference type="ARBA" id="ARBA00004651"/>
    </source>
</evidence>
<evidence type="ECO:0000313" key="9">
    <source>
        <dbReference type="EMBL" id="MYL63248.1"/>
    </source>
</evidence>
<feature type="transmembrane region" description="Helical" evidence="7">
    <location>
        <begin position="128"/>
        <end position="148"/>
    </location>
</feature>
<dbReference type="RefSeq" id="WP_160918898.1">
    <property type="nucleotide sequence ID" value="NZ_WMEY01000002.1"/>
</dbReference>
<keyword evidence="5 7" id="KW-1133">Transmembrane helix</keyword>
<feature type="transmembrane region" description="Helical" evidence="7">
    <location>
        <begin position="70"/>
        <end position="89"/>
    </location>
</feature>
<feature type="transmembrane region" description="Helical" evidence="7">
    <location>
        <begin position="266"/>
        <end position="283"/>
    </location>
</feature>
<dbReference type="SUPFAM" id="SSF103473">
    <property type="entry name" value="MFS general substrate transporter"/>
    <property type="match status" value="1"/>
</dbReference>
<feature type="transmembrane region" description="Helical" evidence="7">
    <location>
        <begin position="42"/>
        <end position="63"/>
    </location>
</feature>
<keyword evidence="6 7" id="KW-0472">Membrane</keyword>
<feature type="transmembrane region" description="Helical" evidence="7">
    <location>
        <begin position="200"/>
        <end position="222"/>
    </location>
</feature>
<dbReference type="GO" id="GO:0005886">
    <property type="term" value="C:plasma membrane"/>
    <property type="evidence" value="ECO:0007669"/>
    <property type="project" value="UniProtKB-SubCell"/>
</dbReference>
<dbReference type="Gene3D" id="1.20.1250.20">
    <property type="entry name" value="MFS general substrate transporter like domains"/>
    <property type="match status" value="2"/>
</dbReference>
<keyword evidence="3" id="KW-1003">Cell membrane</keyword>
<evidence type="ECO:0000256" key="3">
    <source>
        <dbReference type="ARBA" id="ARBA00022475"/>
    </source>
</evidence>
<feature type="transmembrane region" description="Helical" evidence="7">
    <location>
        <begin position="95"/>
        <end position="116"/>
    </location>
</feature>
<feature type="domain" description="Major facilitator superfamily (MFS) profile" evidence="8">
    <location>
        <begin position="4"/>
        <end position="379"/>
    </location>
</feature>
<feature type="transmembrane region" description="Helical" evidence="7">
    <location>
        <begin position="160"/>
        <end position="179"/>
    </location>
</feature>
<dbReference type="CDD" id="cd17324">
    <property type="entry name" value="MFS_NepI_like"/>
    <property type="match status" value="1"/>
</dbReference>
<dbReference type="GO" id="GO:0022857">
    <property type="term" value="F:transmembrane transporter activity"/>
    <property type="evidence" value="ECO:0007669"/>
    <property type="project" value="InterPro"/>
</dbReference>
<gene>
    <name evidence="9" type="ORF">GLW07_07750</name>
</gene>
<dbReference type="Proteomes" id="UP000447833">
    <property type="component" value="Unassembled WGS sequence"/>
</dbReference>
<name>A0A845EXJ7_9BACL</name>
<organism evidence="9 10">
    <name type="scientific">Guptibacillus hwajinpoensis</name>
    <dbReference type="NCBI Taxonomy" id="208199"/>
    <lineage>
        <taxon>Bacteria</taxon>
        <taxon>Bacillati</taxon>
        <taxon>Bacillota</taxon>
        <taxon>Bacilli</taxon>
        <taxon>Bacillales</taxon>
        <taxon>Guptibacillaceae</taxon>
        <taxon>Guptibacillus</taxon>
    </lineage>
</organism>
<comment type="caution">
    <text evidence="9">The sequence shown here is derived from an EMBL/GenBank/DDBJ whole genome shotgun (WGS) entry which is preliminary data.</text>
</comment>
<dbReference type="PROSITE" id="PS50850">
    <property type="entry name" value="MFS"/>
    <property type="match status" value="1"/>
</dbReference>
<feature type="transmembrane region" description="Helical" evidence="7">
    <location>
        <begin position="354"/>
        <end position="373"/>
    </location>
</feature>
<dbReference type="EMBL" id="WMEY01000002">
    <property type="protein sequence ID" value="MYL63248.1"/>
    <property type="molecule type" value="Genomic_DNA"/>
</dbReference>
<evidence type="ECO:0000256" key="6">
    <source>
        <dbReference type="ARBA" id="ARBA00023136"/>
    </source>
</evidence>
<keyword evidence="2" id="KW-0813">Transport</keyword>
<dbReference type="InterPro" id="IPR050189">
    <property type="entry name" value="MFS_Efflux_Transporters"/>
</dbReference>
<reference evidence="9 10" key="1">
    <citation type="submission" date="2019-11" db="EMBL/GenBank/DDBJ databases">
        <title>Genome sequences of 17 halophilic strains isolated from different environments.</title>
        <authorList>
            <person name="Furrow R.E."/>
        </authorList>
    </citation>
    <scope>NUCLEOTIDE SEQUENCE [LARGE SCALE GENOMIC DNA]</scope>
    <source>
        <strain evidence="9 10">22506_14_FS</strain>
    </source>
</reference>
<dbReference type="InterPro" id="IPR020846">
    <property type="entry name" value="MFS_dom"/>
</dbReference>
<dbReference type="Pfam" id="PF07690">
    <property type="entry name" value="MFS_1"/>
    <property type="match status" value="1"/>
</dbReference>
<evidence type="ECO:0000256" key="4">
    <source>
        <dbReference type="ARBA" id="ARBA00022692"/>
    </source>
</evidence>
<protein>
    <submittedName>
        <fullName evidence="9">MFS transporter</fullName>
    </submittedName>
</protein>
<evidence type="ECO:0000256" key="2">
    <source>
        <dbReference type="ARBA" id="ARBA00022448"/>
    </source>
</evidence>
<feature type="transmembrane region" description="Helical" evidence="7">
    <location>
        <begin position="234"/>
        <end position="254"/>
    </location>
</feature>
<dbReference type="PANTHER" id="PTHR43124">
    <property type="entry name" value="PURINE EFFLUX PUMP PBUE"/>
    <property type="match status" value="1"/>
</dbReference>
<accession>A0A845EXJ7</accession>
<dbReference type="AlphaFoldDB" id="A0A845EXJ7"/>
<feature type="transmembrane region" description="Helical" evidence="7">
    <location>
        <begin position="7"/>
        <end position="30"/>
    </location>
</feature>
<dbReference type="PANTHER" id="PTHR43124:SF10">
    <property type="entry name" value="PURINE EFFLUX PUMP PBUE"/>
    <property type="match status" value="1"/>
</dbReference>
<sequence length="391" mass="41861">MNKRVYLLTIVSFVVGMVELIIGGILDLVADDLKISLGKTGLLISVFSIVFAVMGPVLLSMTAKIERKKLTLLSLVIFLVGNFIAVLSTTFSVLMAARIISAASGSLLVVLCVTMASNIVKQEYRARAIGVVFMGISASLVLGVPIGLMLGNAFGWKAPFILIIGLTVLAMAGVALFMEKIQPKPAISIRKQIKTLKDKRILTAQLTSFLFLTGHLTLYGYLTPFLKTTLGLSGNWVSIVYLIFGVAAVAGGGLGGVASDRFGTRPTILISIMVFAVAMFVIPYTTFSFPLFLIIMVIWSMLSWGITPAQQSYLIELAPESSDIQQSLNNSALHLGIALGSSVGAYAIEQYTVEMNATVGGMFILLALASAVFSMTRDRRNVSSLLKKQAG</sequence>
<evidence type="ECO:0000259" key="8">
    <source>
        <dbReference type="PROSITE" id="PS50850"/>
    </source>
</evidence>
<dbReference type="InterPro" id="IPR011701">
    <property type="entry name" value="MFS"/>
</dbReference>
<comment type="subcellular location">
    <subcellularLocation>
        <location evidence="1">Cell membrane</location>
        <topology evidence="1">Multi-pass membrane protein</topology>
    </subcellularLocation>
</comment>
<evidence type="ECO:0000256" key="7">
    <source>
        <dbReference type="SAM" id="Phobius"/>
    </source>
</evidence>
<evidence type="ECO:0000313" key="10">
    <source>
        <dbReference type="Proteomes" id="UP000447833"/>
    </source>
</evidence>